<feature type="compositionally biased region" description="Gly residues" evidence="1">
    <location>
        <begin position="64"/>
        <end position="73"/>
    </location>
</feature>
<dbReference type="AlphaFoldDB" id="A0A9P7UM09"/>
<protein>
    <submittedName>
        <fullName evidence="2">Uncharacterized protein</fullName>
    </submittedName>
</protein>
<sequence>FVFGLHSAINTQESRSPAQHNVIGFHRNDQFLGEDTSENDRQPLFSQTLPMQYGTGSKGLSRGRLGGYSGTEG</sequence>
<evidence type="ECO:0000256" key="1">
    <source>
        <dbReference type="SAM" id="MobiDB-lite"/>
    </source>
</evidence>
<comment type="caution">
    <text evidence="2">The sequence shown here is derived from an EMBL/GenBank/DDBJ whole genome shotgun (WGS) entry which is preliminary data.</text>
</comment>
<proteinExistence type="predicted"/>
<accession>A0A9P7UM09</accession>
<feature type="non-terminal residue" evidence="2">
    <location>
        <position position="1"/>
    </location>
</feature>
<feature type="non-terminal residue" evidence="2">
    <location>
        <position position="73"/>
    </location>
</feature>
<name>A0A9P7UM09_9PEZI</name>
<keyword evidence="3" id="KW-1185">Reference proteome</keyword>
<organism evidence="2 3">
    <name type="scientific">Colletotrichum scovillei</name>
    <dbReference type="NCBI Taxonomy" id="1209932"/>
    <lineage>
        <taxon>Eukaryota</taxon>
        <taxon>Fungi</taxon>
        <taxon>Dikarya</taxon>
        <taxon>Ascomycota</taxon>
        <taxon>Pezizomycotina</taxon>
        <taxon>Sordariomycetes</taxon>
        <taxon>Hypocreomycetidae</taxon>
        <taxon>Glomerellales</taxon>
        <taxon>Glomerellaceae</taxon>
        <taxon>Colletotrichum</taxon>
        <taxon>Colletotrichum acutatum species complex</taxon>
    </lineage>
</organism>
<feature type="region of interest" description="Disordered" evidence="1">
    <location>
        <begin position="31"/>
        <end position="73"/>
    </location>
</feature>
<dbReference type="EMBL" id="JAESDN010000001">
    <property type="protein sequence ID" value="KAG7057806.1"/>
    <property type="molecule type" value="Genomic_DNA"/>
</dbReference>
<evidence type="ECO:0000313" key="2">
    <source>
        <dbReference type="EMBL" id="KAG7057806.1"/>
    </source>
</evidence>
<feature type="compositionally biased region" description="Low complexity" evidence="1">
    <location>
        <begin position="54"/>
        <end position="63"/>
    </location>
</feature>
<dbReference type="Proteomes" id="UP000699042">
    <property type="component" value="Unassembled WGS sequence"/>
</dbReference>
<reference evidence="2" key="1">
    <citation type="submission" date="2021-05" db="EMBL/GenBank/DDBJ databases">
        <title>Comparative genomics of three Colletotrichum scovillei strains and genetic complementation revealed genes involved fungal growth and virulence on chili pepper.</title>
        <authorList>
            <person name="Hsieh D.-K."/>
            <person name="Chuang S.-C."/>
            <person name="Chen C.-Y."/>
            <person name="Chao Y.-T."/>
            <person name="Lu M.-Y.J."/>
            <person name="Lee M.-H."/>
            <person name="Shih M.-C."/>
        </authorList>
    </citation>
    <scope>NUCLEOTIDE SEQUENCE</scope>
    <source>
        <strain evidence="2">Coll-153</strain>
    </source>
</reference>
<gene>
    <name evidence="2" type="ORF">JMJ77_005188</name>
</gene>
<evidence type="ECO:0000313" key="3">
    <source>
        <dbReference type="Proteomes" id="UP000699042"/>
    </source>
</evidence>